<feature type="transmembrane region" description="Helical" evidence="7">
    <location>
        <begin position="286"/>
        <end position="305"/>
    </location>
</feature>
<dbReference type="Proteomes" id="UP000321062">
    <property type="component" value="Chromosome"/>
</dbReference>
<evidence type="ECO:0000256" key="4">
    <source>
        <dbReference type="ARBA" id="ARBA00022692"/>
    </source>
</evidence>
<dbReference type="GO" id="GO:0005886">
    <property type="term" value="C:plasma membrane"/>
    <property type="evidence" value="ECO:0007669"/>
    <property type="project" value="UniProtKB-SubCell"/>
</dbReference>
<evidence type="ECO:0000256" key="5">
    <source>
        <dbReference type="ARBA" id="ARBA00022989"/>
    </source>
</evidence>
<accession>A0A5B9DUN3</accession>
<keyword evidence="6 7" id="KW-0472">Membrane</keyword>
<keyword evidence="3" id="KW-1003">Cell membrane</keyword>
<evidence type="ECO:0000256" key="7">
    <source>
        <dbReference type="SAM" id="Phobius"/>
    </source>
</evidence>
<evidence type="ECO:0000256" key="1">
    <source>
        <dbReference type="ARBA" id="ARBA00004651"/>
    </source>
</evidence>
<dbReference type="PANTHER" id="PTHR23513:SF11">
    <property type="entry name" value="STAPHYLOFERRIN A TRANSPORTER"/>
    <property type="match status" value="1"/>
</dbReference>
<feature type="transmembrane region" description="Helical" evidence="7">
    <location>
        <begin position="311"/>
        <end position="332"/>
    </location>
</feature>
<evidence type="ECO:0000313" key="9">
    <source>
        <dbReference type="EMBL" id="QEE22772.1"/>
    </source>
</evidence>
<dbReference type="AlphaFoldDB" id="A0A5B9DUN3"/>
<dbReference type="SUPFAM" id="SSF103473">
    <property type="entry name" value="MFS general substrate transporter"/>
    <property type="match status" value="1"/>
</dbReference>
<keyword evidence="2" id="KW-0813">Transport</keyword>
<keyword evidence="4 7" id="KW-0812">Transmembrane</keyword>
<dbReference type="CDD" id="cd06173">
    <property type="entry name" value="MFS_MefA_like"/>
    <property type="match status" value="1"/>
</dbReference>
<feature type="transmembrane region" description="Helical" evidence="7">
    <location>
        <begin position="344"/>
        <end position="364"/>
    </location>
</feature>
<dbReference type="Pfam" id="PF05977">
    <property type="entry name" value="MFS_3"/>
    <property type="match status" value="1"/>
</dbReference>
<feature type="transmembrane region" description="Helical" evidence="7">
    <location>
        <begin position="46"/>
        <end position="72"/>
    </location>
</feature>
<proteinExistence type="predicted"/>
<dbReference type="InterPro" id="IPR010290">
    <property type="entry name" value="TM_effector"/>
</dbReference>
<feature type="transmembrane region" description="Helical" evidence="7">
    <location>
        <begin position="84"/>
        <end position="113"/>
    </location>
</feature>
<feature type="transmembrane region" description="Helical" evidence="7">
    <location>
        <begin position="157"/>
        <end position="189"/>
    </location>
</feature>
<dbReference type="InterPro" id="IPR036259">
    <property type="entry name" value="MFS_trans_sf"/>
</dbReference>
<feature type="transmembrane region" description="Helical" evidence="7">
    <location>
        <begin position="223"/>
        <end position="248"/>
    </location>
</feature>
<dbReference type="InterPro" id="IPR020846">
    <property type="entry name" value="MFS_dom"/>
</dbReference>
<feature type="transmembrane region" description="Helical" evidence="7">
    <location>
        <begin position="370"/>
        <end position="391"/>
    </location>
</feature>
<organism evidence="9 10">
    <name type="scientific">Paradevosia tibetensis</name>
    <dbReference type="NCBI Taxonomy" id="1447062"/>
    <lineage>
        <taxon>Bacteria</taxon>
        <taxon>Pseudomonadati</taxon>
        <taxon>Pseudomonadota</taxon>
        <taxon>Alphaproteobacteria</taxon>
        <taxon>Hyphomicrobiales</taxon>
        <taxon>Devosiaceae</taxon>
        <taxon>Paradevosia</taxon>
    </lineage>
</organism>
<protein>
    <submittedName>
        <fullName evidence="9">MFS transporter</fullName>
    </submittedName>
</protein>
<dbReference type="RefSeq" id="WP_049705114.1">
    <property type="nucleotide sequence ID" value="NZ_BMFM01000001.1"/>
</dbReference>
<evidence type="ECO:0000256" key="3">
    <source>
        <dbReference type="ARBA" id="ARBA00022475"/>
    </source>
</evidence>
<feature type="transmembrane region" description="Helical" evidence="7">
    <location>
        <begin position="254"/>
        <end position="274"/>
    </location>
</feature>
<dbReference type="KEGG" id="yti:FNA67_10770"/>
<keyword evidence="10" id="KW-1185">Reference proteome</keyword>
<feature type="transmembrane region" description="Helical" evidence="7">
    <location>
        <begin position="20"/>
        <end position="40"/>
    </location>
</feature>
<dbReference type="PANTHER" id="PTHR23513">
    <property type="entry name" value="INTEGRAL MEMBRANE EFFLUX PROTEIN-RELATED"/>
    <property type="match status" value="1"/>
</dbReference>
<dbReference type="EMBL" id="CP041690">
    <property type="protein sequence ID" value="QEE22772.1"/>
    <property type="molecule type" value="Genomic_DNA"/>
</dbReference>
<evidence type="ECO:0000256" key="2">
    <source>
        <dbReference type="ARBA" id="ARBA00022448"/>
    </source>
</evidence>
<reference evidence="9 10" key="1">
    <citation type="journal article" date="2015" name="Int. J. Syst. Evol. Microbiol.">
        <title>Youhaiella tibetensis gen. nov., sp. nov., isolated from subsurface sediment.</title>
        <authorList>
            <person name="Wang Y.X."/>
            <person name="Huang F.Q."/>
            <person name="Nogi Y."/>
            <person name="Pang S.J."/>
            <person name="Wang P.K."/>
            <person name="Lv J."/>
        </authorList>
    </citation>
    <scope>NUCLEOTIDE SEQUENCE [LARGE SCALE GENOMIC DNA]</scope>
    <source>
        <strain evidence="10">fig4</strain>
    </source>
</reference>
<evidence type="ECO:0000256" key="6">
    <source>
        <dbReference type="ARBA" id="ARBA00023136"/>
    </source>
</evidence>
<dbReference type="Gene3D" id="1.20.1250.20">
    <property type="entry name" value="MFS general substrate transporter like domains"/>
    <property type="match status" value="1"/>
</dbReference>
<sequence>MSPLLPLQHPTFRNMWTANLASGFGALIQGVGAAWLMTSISNSVDMVALVQASTSLPIMLFSMVGGAIADSFHRRKVMLAAQSFMLIVSATLMAFTYFGLITPWLLLAFTFLIGCGAAINNPSWQASVGDLVPRTDLPGAVALNSIGFNLSRSVGPAVGGVIVAAAGAAAAFAVNTVSYLPVLLVLFLWKPNVVDNPLPRESIGPAIASGFRYVAMSPGIGKVLLRSFVFGFSAIVILALLPVVSANLPGGGPLIYGLLLGAFGLGAVGGALLAAPLQERLGGEMLVRASFLGFAICAGITALGISPWLTGAGLLLGGACWVLALSLFNVSVQLASPRWVVGRALSFYQTATFGGMALGSWIWGVAAENYGLPIALGTAAVAMLVGIALGFRFPLPPRVVMDLAPLNRFQVPHLEIDLEPRSGPIVVEITYIIRTEDIPVFLNTMTERRRIRRRDGARHWALLRDLAQPDRWVETYQSPTWTDYVRHNLRLTKADAEVSERLRALHAGEEPPAVRRYVERPTDWLTAVAKPKPTIAPP</sequence>
<feature type="domain" description="Major facilitator superfamily (MFS) profile" evidence="8">
    <location>
        <begin position="11"/>
        <end position="398"/>
    </location>
</feature>
<gene>
    <name evidence="9" type="ORF">FNA67_10770</name>
</gene>
<evidence type="ECO:0000313" key="10">
    <source>
        <dbReference type="Proteomes" id="UP000321062"/>
    </source>
</evidence>
<dbReference type="OrthoDB" id="9809918at2"/>
<dbReference type="PROSITE" id="PS50850">
    <property type="entry name" value="MFS"/>
    <property type="match status" value="1"/>
</dbReference>
<dbReference type="GO" id="GO:0022857">
    <property type="term" value="F:transmembrane transporter activity"/>
    <property type="evidence" value="ECO:0007669"/>
    <property type="project" value="InterPro"/>
</dbReference>
<comment type="subcellular location">
    <subcellularLocation>
        <location evidence="1">Cell membrane</location>
        <topology evidence="1">Multi-pass membrane protein</topology>
    </subcellularLocation>
</comment>
<keyword evidence="5 7" id="KW-1133">Transmembrane helix</keyword>
<evidence type="ECO:0000259" key="8">
    <source>
        <dbReference type="PROSITE" id="PS50850"/>
    </source>
</evidence>
<name>A0A5B9DUN3_9HYPH</name>